<dbReference type="InterPro" id="IPR011009">
    <property type="entry name" value="Kinase-like_dom_sf"/>
</dbReference>
<keyword evidence="3 7" id="KW-0547">Nucleotide-binding</keyword>
<evidence type="ECO:0000313" key="11">
    <source>
        <dbReference type="EMBL" id="KAG7317063.1"/>
    </source>
</evidence>
<comment type="caution">
    <text evidence="11">The sequence shown here is derived from an EMBL/GenBank/DDBJ whole genome shotgun (WGS) entry which is preliminary data.</text>
</comment>
<comment type="catalytic activity">
    <reaction evidence="5">
        <text>L-threonyl-[protein] + ATP = O-phospho-L-threonyl-[protein] + ADP + H(+)</text>
        <dbReference type="Rhea" id="RHEA:46608"/>
        <dbReference type="Rhea" id="RHEA-COMP:11060"/>
        <dbReference type="Rhea" id="RHEA-COMP:11605"/>
        <dbReference type="ChEBI" id="CHEBI:15378"/>
        <dbReference type="ChEBI" id="CHEBI:30013"/>
        <dbReference type="ChEBI" id="CHEBI:30616"/>
        <dbReference type="ChEBI" id="CHEBI:61977"/>
        <dbReference type="ChEBI" id="CHEBI:456216"/>
        <dbReference type="EC" id="2.7.11.1"/>
    </reaction>
</comment>
<reference evidence="11 12" key="1">
    <citation type="submission" date="2021-06" db="EMBL/GenBank/DDBJ databases">
        <title>Chromosome-level genome assembly of the red-tail catfish (Hemibagrus wyckioides).</title>
        <authorList>
            <person name="Shao F."/>
        </authorList>
    </citation>
    <scope>NUCLEOTIDE SEQUENCE [LARGE SCALE GENOMIC DNA]</scope>
    <source>
        <strain evidence="11">EC202008001</strain>
        <tissue evidence="11">Blood</tissue>
    </source>
</reference>
<feature type="domain" description="Doublecortin" evidence="10">
    <location>
        <begin position="89"/>
        <end position="166"/>
    </location>
</feature>
<evidence type="ECO:0000256" key="7">
    <source>
        <dbReference type="PROSITE-ProRule" id="PRU10141"/>
    </source>
</evidence>
<gene>
    <name evidence="11" type="ORF">KOW79_019361</name>
</gene>
<dbReference type="GO" id="GO:0004674">
    <property type="term" value="F:protein serine/threonine kinase activity"/>
    <property type="evidence" value="ECO:0007669"/>
    <property type="project" value="UniProtKB-EC"/>
</dbReference>
<dbReference type="OrthoDB" id="1738954at2759"/>
<evidence type="ECO:0000259" key="10">
    <source>
        <dbReference type="PROSITE" id="PS50309"/>
    </source>
</evidence>
<dbReference type="Gene3D" id="1.10.510.10">
    <property type="entry name" value="Transferase(Phosphotransferase) domain 1"/>
    <property type="match status" value="1"/>
</dbReference>
<keyword evidence="12" id="KW-1185">Reference proteome</keyword>
<evidence type="ECO:0000256" key="1">
    <source>
        <dbReference type="ARBA" id="ARBA00005354"/>
    </source>
</evidence>
<dbReference type="GO" id="GO:0005524">
    <property type="term" value="F:ATP binding"/>
    <property type="evidence" value="ECO:0007669"/>
    <property type="project" value="UniProtKB-UniRule"/>
</dbReference>
<proteinExistence type="inferred from homology"/>
<dbReference type="CDD" id="cd14095">
    <property type="entry name" value="STKc_DCKL"/>
    <property type="match status" value="1"/>
</dbReference>
<comment type="similarity">
    <text evidence="1">Belongs to the protein kinase superfamily. CAMK Ser/Thr protein kinase family. CaMK subfamily.</text>
</comment>
<organism evidence="11 12">
    <name type="scientific">Hemibagrus wyckioides</name>
    <dbReference type="NCBI Taxonomy" id="337641"/>
    <lineage>
        <taxon>Eukaryota</taxon>
        <taxon>Metazoa</taxon>
        <taxon>Chordata</taxon>
        <taxon>Craniata</taxon>
        <taxon>Vertebrata</taxon>
        <taxon>Euteleostomi</taxon>
        <taxon>Actinopterygii</taxon>
        <taxon>Neopterygii</taxon>
        <taxon>Teleostei</taxon>
        <taxon>Ostariophysi</taxon>
        <taxon>Siluriformes</taxon>
        <taxon>Bagridae</taxon>
        <taxon>Hemibagrus</taxon>
    </lineage>
</organism>
<evidence type="ECO:0000256" key="3">
    <source>
        <dbReference type="ARBA" id="ARBA00022741"/>
    </source>
</evidence>
<dbReference type="Pfam" id="PF03607">
    <property type="entry name" value="DCX"/>
    <property type="match status" value="1"/>
</dbReference>
<dbReference type="InterPro" id="IPR017441">
    <property type="entry name" value="Protein_kinase_ATP_BS"/>
</dbReference>
<evidence type="ECO:0000256" key="4">
    <source>
        <dbReference type="ARBA" id="ARBA00022840"/>
    </source>
</evidence>
<comment type="catalytic activity">
    <reaction evidence="6">
        <text>L-seryl-[protein] + ATP = O-phospho-L-seryl-[protein] + ADP + H(+)</text>
        <dbReference type="Rhea" id="RHEA:17989"/>
        <dbReference type="Rhea" id="RHEA-COMP:9863"/>
        <dbReference type="Rhea" id="RHEA-COMP:11604"/>
        <dbReference type="ChEBI" id="CHEBI:15378"/>
        <dbReference type="ChEBI" id="CHEBI:29999"/>
        <dbReference type="ChEBI" id="CHEBI:30616"/>
        <dbReference type="ChEBI" id="CHEBI:83421"/>
        <dbReference type="ChEBI" id="CHEBI:456216"/>
        <dbReference type="EC" id="2.7.11.1"/>
    </reaction>
</comment>
<feature type="domain" description="Protein kinase" evidence="9">
    <location>
        <begin position="387"/>
        <end position="644"/>
    </location>
</feature>
<dbReference type="GO" id="GO:0035556">
    <property type="term" value="P:intracellular signal transduction"/>
    <property type="evidence" value="ECO:0007669"/>
    <property type="project" value="InterPro"/>
</dbReference>
<dbReference type="EC" id="2.7.11.1" evidence="2"/>
<dbReference type="SMART" id="SM00220">
    <property type="entry name" value="S_TKc"/>
    <property type="match status" value="1"/>
</dbReference>
<dbReference type="InterPro" id="IPR008271">
    <property type="entry name" value="Ser/Thr_kinase_AS"/>
</dbReference>
<feature type="binding site" evidence="7">
    <location>
        <position position="416"/>
    </location>
    <ligand>
        <name>ATP</name>
        <dbReference type="ChEBI" id="CHEBI:30616"/>
    </ligand>
</feature>
<evidence type="ECO:0000256" key="2">
    <source>
        <dbReference type="ARBA" id="ARBA00012513"/>
    </source>
</evidence>
<evidence type="ECO:0000259" key="9">
    <source>
        <dbReference type="PROSITE" id="PS50011"/>
    </source>
</evidence>
<dbReference type="SMART" id="SM00537">
    <property type="entry name" value="DCX"/>
    <property type="match status" value="1"/>
</dbReference>
<dbReference type="Gene3D" id="3.10.20.230">
    <property type="entry name" value="Doublecortin domain"/>
    <property type="match status" value="1"/>
</dbReference>
<dbReference type="FunFam" id="1.10.510.10:FF:000571">
    <property type="entry name" value="Maternal embryonic leucine zipper kinase"/>
    <property type="match status" value="1"/>
</dbReference>
<feature type="compositionally biased region" description="Basic and acidic residues" evidence="8">
    <location>
        <begin position="700"/>
        <end position="734"/>
    </location>
</feature>
<dbReference type="PROSITE" id="PS50309">
    <property type="entry name" value="DC"/>
    <property type="match status" value="1"/>
</dbReference>
<dbReference type="SUPFAM" id="SSF89837">
    <property type="entry name" value="Doublecortin (DC)"/>
    <property type="match status" value="1"/>
</dbReference>
<dbReference type="AlphaFoldDB" id="A0A9D3N660"/>
<dbReference type="Pfam" id="PF00069">
    <property type="entry name" value="Pkinase"/>
    <property type="match status" value="1"/>
</dbReference>
<dbReference type="InterPro" id="IPR036572">
    <property type="entry name" value="Doublecortin_dom_sf"/>
</dbReference>
<dbReference type="InterPro" id="IPR000719">
    <property type="entry name" value="Prot_kinase_dom"/>
</dbReference>
<dbReference type="EMBL" id="JAHKSW010000024">
    <property type="protein sequence ID" value="KAG7317063.1"/>
    <property type="molecule type" value="Genomic_DNA"/>
</dbReference>
<feature type="region of interest" description="Disordered" evidence="8">
    <location>
        <begin position="238"/>
        <end position="324"/>
    </location>
</feature>
<evidence type="ECO:0000256" key="5">
    <source>
        <dbReference type="ARBA" id="ARBA00047899"/>
    </source>
</evidence>
<sequence length="752" mass="84796">MWSRNLVQETARPKWKIADQRTKLPVCPNAAPRHGLPSYTFGSKILRCPAAYRPLEKVGNGPCRLEQHVPRRASGYHGRHEEASPVRPRIVTVIRPCGEHNLRKISLLLNRRAVQTFELLMADVSEALGFPCWHSGRVRRLFSPAGQEIHSLSDFFHFSNAFLAFGVSRPSITEVQAALQELYPDNPSYCDSLLSLWERILKPKAAKTDSGFHDDVPEDNSTLNVALDCVTIQPQANHLQPFRAQARQKDRGRRERQRGEWENREDRRTHQPQTKEERRTDRKNEPVYCRSCRGAGPPIPPIVNKKSTKLEKPNNESNAPLSQDDIIKNSSQMKNDPNTKVLIMGAQEETPKERDMPNTEVVEQKDLWEKLPPDGMQVSQEEIQRCYDIGGVVGDGNFAVVYECRVRGCTQTFAMKMVDKAKLQGRGHMIQNEIALLRSLAHPRLVQLLRSHHTDTHVYLLMELVAGGDLFDAIAKCGKFSEPCAARMIRDISQALEYIHNKSIAHRDIKPENLLVQRHSNGSINLKLADFGLAMVVTEPIFTVCGTPTYVAPEILAETGYGVAVDVWAMGVILFVLLSGFPPFRSPERNQEELFHLIQKGEVHFLSPYWDHVSEGAKALISALLEVNPSVRLTAGQTLQNSWLLHAAAQSDQEEATDTSNSNINRKDALKSGRRKRGVWGNQPKLDISAEIDQVAQSEGNREGSTDKYKETNRNQKDKQTPERPSLAREEINKNGHMMEVSVLVQKADIPK</sequence>
<evidence type="ECO:0000313" key="12">
    <source>
        <dbReference type="Proteomes" id="UP000824219"/>
    </source>
</evidence>
<dbReference type="SUPFAM" id="SSF56112">
    <property type="entry name" value="Protein kinase-like (PK-like)"/>
    <property type="match status" value="1"/>
</dbReference>
<feature type="region of interest" description="Disordered" evidence="8">
    <location>
        <begin position="653"/>
        <end position="752"/>
    </location>
</feature>
<evidence type="ECO:0000256" key="6">
    <source>
        <dbReference type="ARBA" id="ARBA00048679"/>
    </source>
</evidence>
<dbReference type="PANTHER" id="PTHR24347">
    <property type="entry name" value="SERINE/THREONINE-PROTEIN KINASE"/>
    <property type="match status" value="1"/>
</dbReference>
<dbReference type="PROSITE" id="PS50011">
    <property type="entry name" value="PROTEIN_KINASE_DOM"/>
    <property type="match status" value="1"/>
</dbReference>
<name>A0A9D3N660_9TELE</name>
<dbReference type="InterPro" id="IPR003533">
    <property type="entry name" value="Doublecortin_dom"/>
</dbReference>
<dbReference type="PROSITE" id="PS00108">
    <property type="entry name" value="PROTEIN_KINASE_ST"/>
    <property type="match status" value="1"/>
</dbReference>
<evidence type="ECO:0000256" key="8">
    <source>
        <dbReference type="SAM" id="MobiDB-lite"/>
    </source>
</evidence>
<dbReference type="PROSITE" id="PS00107">
    <property type="entry name" value="PROTEIN_KINASE_ATP"/>
    <property type="match status" value="1"/>
</dbReference>
<protein>
    <recommendedName>
        <fullName evidence="2">non-specific serine/threonine protein kinase</fullName>
        <ecNumber evidence="2">2.7.11.1</ecNumber>
    </recommendedName>
</protein>
<keyword evidence="4 7" id="KW-0067">ATP-binding</keyword>
<feature type="compositionally biased region" description="Basic and acidic residues" evidence="8">
    <location>
        <begin position="247"/>
        <end position="285"/>
    </location>
</feature>
<dbReference type="Gene3D" id="3.30.200.20">
    <property type="entry name" value="Phosphorylase Kinase, domain 1"/>
    <property type="match status" value="1"/>
</dbReference>
<accession>A0A9D3N660</accession>
<dbReference type="Proteomes" id="UP000824219">
    <property type="component" value="Linkage Group LG24"/>
</dbReference>